<sequence length="128" mass="14740">MTHSSTQVPQTQYKQFTREEIQRVHSGMIASDAEFMKIQADIKRKLQARRKHDELRQSLESSPSGPVSDSSIQIENFSAADFIETTPVEIRRKHISIANFEEFMQLEFIPSLSSQRANVKLNTDLFIL</sequence>
<evidence type="ECO:0000313" key="2">
    <source>
        <dbReference type="EMBL" id="CAK9439664.1"/>
    </source>
</evidence>
<name>A0ABP0ZTP3_9ASCO</name>
<dbReference type="RefSeq" id="XP_066830702.1">
    <property type="nucleotide sequence ID" value="XM_066973910.1"/>
</dbReference>
<reference evidence="2 3" key="1">
    <citation type="submission" date="2024-03" db="EMBL/GenBank/DDBJ databases">
        <authorList>
            <person name="Brejova B."/>
        </authorList>
    </citation>
    <scope>NUCLEOTIDE SEQUENCE [LARGE SCALE GENOMIC DNA]</scope>
    <source>
        <strain evidence="2 3">CBS 14171</strain>
    </source>
</reference>
<feature type="region of interest" description="Disordered" evidence="1">
    <location>
        <begin position="48"/>
        <end position="71"/>
    </location>
</feature>
<evidence type="ECO:0000313" key="3">
    <source>
        <dbReference type="Proteomes" id="UP001497383"/>
    </source>
</evidence>
<protein>
    <submittedName>
        <fullName evidence="2">Uncharacterized protein</fullName>
    </submittedName>
</protein>
<proteinExistence type="predicted"/>
<dbReference type="EMBL" id="OZ022408">
    <property type="protein sequence ID" value="CAK9439664.1"/>
    <property type="molecule type" value="Genomic_DNA"/>
</dbReference>
<accession>A0ABP0ZTP3</accession>
<feature type="compositionally biased region" description="Low complexity" evidence="1">
    <location>
        <begin position="58"/>
        <end position="71"/>
    </location>
</feature>
<dbReference type="Proteomes" id="UP001497383">
    <property type="component" value="Chromosome 4"/>
</dbReference>
<gene>
    <name evidence="2" type="ORF">LODBEIA_P37640</name>
</gene>
<organism evidence="2 3">
    <name type="scientific">Lodderomyces beijingensis</name>
    <dbReference type="NCBI Taxonomy" id="1775926"/>
    <lineage>
        <taxon>Eukaryota</taxon>
        <taxon>Fungi</taxon>
        <taxon>Dikarya</taxon>
        <taxon>Ascomycota</taxon>
        <taxon>Saccharomycotina</taxon>
        <taxon>Pichiomycetes</taxon>
        <taxon>Debaryomycetaceae</taxon>
        <taxon>Candida/Lodderomyces clade</taxon>
        <taxon>Lodderomyces</taxon>
    </lineage>
</organism>
<dbReference type="GeneID" id="92208960"/>
<keyword evidence="3" id="KW-1185">Reference proteome</keyword>
<evidence type="ECO:0000256" key="1">
    <source>
        <dbReference type="SAM" id="MobiDB-lite"/>
    </source>
</evidence>